<protein>
    <submittedName>
        <fullName evidence="1">Uncharacterized protein</fullName>
    </submittedName>
</protein>
<dbReference type="Proteomes" id="UP000801492">
    <property type="component" value="Unassembled WGS sequence"/>
</dbReference>
<dbReference type="EMBL" id="VTPC01052329">
    <property type="protein sequence ID" value="KAF2890447.1"/>
    <property type="molecule type" value="Genomic_DNA"/>
</dbReference>
<comment type="caution">
    <text evidence="1">The sequence shown here is derived from an EMBL/GenBank/DDBJ whole genome shotgun (WGS) entry which is preliminary data.</text>
</comment>
<reference evidence="1" key="1">
    <citation type="submission" date="2019-08" db="EMBL/GenBank/DDBJ databases">
        <title>The genome of the North American firefly Photinus pyralis.</title>
        <authorList>
            <consortium name="Photinus pyralis genome working group"/>
            <person name="Fallon T.R."/>
            <person name="Sander Lower S.E."/>
            <person name="Weng J.-K."/>
        </authorList>
    </citation>
    <scope>NUCLEOTIDE SEQUENCE</scope>
    <source>
        <strain evidence="1">TRF0915ILg1</strain>
        <tissue evidence="1">Whole body</tissue>
    </source>
</reference>
<gene>
    <name evidence="1" type="ORF">ILUMI_15726</name>
</gene>
<dbReference type="OrthoDB" id="6757706at2759"/>
<name>A0A8K0CSC2_IGNLU</name>
<keyword evidence="2" id="KW-1185">Reference proteome</keyword>
<evidence type="ECO:0000313" key="2">
    <source>
        <dbReference type="Proteomes" id="UP000801492"/>
    </source>
</evidence>
<organism evidence="1 2">
    <name type="scientific">Ignelater luminosus</name>
    <name type="common">Cucubano</name>
    <name type="synonym">Pyrophorus luminosus</name>
    <dbReference type="NCBI Taxonomy" id="2038154"/>
    <lineage>
        <taxon>Eukaryota</taxon>
        <taxon>Metazoa</taxon>
        <taxon>Ecdysozoa</taxon>
        <taxon>Arthropoda</taxon>
        <taxon>Hexapoda</taxon>
        <taxon>Insecta</taxon>
        <taxon>Pterygota</taxon>
        <taxon>Neoptera</taxon>
        <taxon>Endopterygota</taxon>
        <taxon>Coleoptera</taxon>
        <taxon>Polyphaga</taxon>
        <taxon>Elateriformia</taxon>
        <taxon>Elateroidea</taxon>
        <taxon>Elateridae</taxon>
        <taxon>Agrypninae</taxon>
        <taxon>Pyrophorini</taxon>
        <taxon>Ignelater</taxon>
    </lineage>
</organism>
<accession>A0A8K0CSC2</accession>
<proteinExistence type="predicted"/>
<dbReference type="AlphaFoldDB" id="A0A8K0CSC2"/>
<evidence type="ECO:0000313" key="1">
    <source>
        <dbReference type="EMBL" id="KAF2890447.1"/>
    </source>
</evidence>
<sequence>MCIKQVLANRQTRLNRYTKRSILPVLAKGRSKLVEELEQPSKIFPEVKQRMRLAYKKDARMYNLKKRHVKFQPGKRVWKVNTKRFSAKLTPKFIECVIRRKITSLVYELQNLEDKFVGRLHIKDLKPGVQPSGDLEEEQVVLSVG</sequence>